<proteinExistence type="predicted"/>
<evidence type="ECO:0000313" key="3">
    <source>
        <dbReference type="Proteomes" id="UP000002770"/>
    </source>
</evidence>
<dbReference type="Proteomes" id="UP000002770">
    <property type="component" value="Unassembled WGS sequence"/>
</dbReference>
<dbReference type="AlphaFoldDB" id="G9EL34"/>
<dbReference type="InParanoid" id="G9EL34"/>
<dbReference type="EMBL" id="JH413808">
    <property type="protein sequence ID" value="EHL31923.1"/>
    <property type="molecule type" value="Genomic_DNA"/>
</dbReference>
<keyword evidence="3" id="KW-1185">Reference proteome</keyword>
<evidence type="ECO:0000313" key="2">
    <source>
        <dbReference type="EMBL" id="EHL31923.1"/>
    </source>
</evidence>
<evidence type="ECO:0000256" key="1">
    <source>
        <dbReference type="SAM" id="SignalP"/>
    </source>
</evidence>
<accession>G9EL34</accession>
<dbReference type="InterPro" id="IPR019619">
    <property type="entry name" value="DUF2490"/>
</dbReference>
<gene>
    <name evidence="2" type="ORF">LDG_6089</name>
</gene>
<organism evidence="2 3">
    <name type="scientific">Legionella drancourtii LLAP12</name>
    <dbReference type="NCBI Taxonomy" id="658187"/>
    <lineage>
        <taxon>Bacteria</taxon>
        <taxon>Pseudomonadati</taxon>
        <taxon>Pseudomonadota</taxon>
        <taxon>Gammaproteobacteria</taxon>
        <taxon>Legionellales</taxon>
        <taxon>Legionellaceae</taxon>
        <taxon>Legionella</taxon>
    </lineage>
</organism>
<dbReference type="eggNOG" id="ENOG50332EB">
    <property type="taxonomic scope" value="Bacteria"/>
</dbReference>
<feature type="signal peptide" evidence="1">
    <location>
        <begin position="1"/>
        <end position="18"/>
    </location>
</feature>
<dbReference type="Pfam" id="PF10677">
    <property type="entry name" value="DUF2490"/>
    <property type="match status" value="1"/>
</dbReference>
<protein>
    <recommendedName>
        <fullName evidence="4">DUF2490 domain-containing protein</fullName>
    </recommendedName>
</protein>
<feature type="chain" id="PRO_5003521320" description="DUF2490 domain-containing protein" evidence="1">
    <location>
        <begin position="19"/>
        <end position="231"/>
    </location>
</feature>
<evidence type="ECO:0008006" key="4">
    <source>
        <dbReference type="Google" id="ProtNLM"/>
    </source>
</evidence>
<dbReference type="OrthoDB" id="5381041at2"/>
<sequence>MIKFGWILLFFSACIVTAECATQHDMQSWLNVTAIGSFQRQDKIASRVKYWLEGQERFGDDSTRFTQTLLRPGIGYALTANTSLWLGYAWVHTGRPLAIRTFAENRIWQQLLWVKTSRYLTLTSRTRMEQRFLENNPKTAYRARQLIKLSLPLPAYIQLSLVSSDELFWHKNNFVGKNSQGFDQNRFFIGLGYKINSTVTTEVGYMNQYIRRFGVPNFLANILSINVFLYL</sequence>
<dbReference type="RefSeq" id="WP_006870034.1">
    <property type="nucleotide sequence ID" value="NZ_JH413808.1"/>
</dbReference>
<dbReference type="STRING" id="658187.LDG_6089"/>
<keyword evidence="1" id="KW-0732">Signal</keyword>
<dbReference type="HOGENOM" id="CLU_089264_1_0_6"/>
<name>G9EL34_9GAMM</name>
<reference evidence="2 3" key="1">
    <citation type="journal article" date="2011" name="BMC Genomics">
        <title>Insight into cross-talk between intra-amoebal pathogens.</title>
        <authorList>
            <person name="Gimenez G."/>
            <person name="Bertelli C."/>
            <person name="Moliner C."/>
            <person name="Robert C."/>
            <person name="Raoult D."/>
            <person name="Fournier P.E."/>
            <person name="Greub G."/>
        </authorList>
    </citation>
    <scope>NUCLEOTIDE SEQUENCE [LARGE SCALE GENOMIC DNA]</scope>
    <source>
        <strain evidence="2 3">LLAP12</strain>
    </source>
</reference>